<sequence length="315" mass="36464">MAPKLSLQARIKRLRSRQHGIITRIGTHNARSKARMEEFMASACAQEMKAKSNHVAQIFDNNAIDIIPIPNFSTELTWKNIMKEEQRLDAMEKVLETPRASLRTAEVGWKSLAAGDWFPVLPGVLQKEASQRKLGIPEANISVTIKRMLAIGDLINDKPPFGGQYHTEPPIKLRIIRLRHRQENFLRRQDDHLHCCLIKYKNLIKDRPKSEHEINPTFVDVIKSSDRPPMEAHLTPENLDKEERCLLEREAWFCKAQMYSMYWDRLVKGECIHVKGKLKEYELMEARNTSDPKNDELSCAIIGDATFVEEKKDWL</sequence>
<gene>
    <name evidence="1" type="ORF">BJ508DRAFT_332679</name>
</gene>
<organism evidence="1 2">
    <name type="scientific">Ascobolus immersus RN42</name>
    <dbReference type="NCBI Taxonomy" id="1160509"/>
    <lineage>
        <taxon>Eukaryota</taxon>
        <taxon>Fungi</taxon>
        <taxon>Dikarya</taxon>
        <taxon>Ascomycota</taxon>
        <taxon>Pezizomycotina</taxon>
        <taxon>Pezizomycetes</taxon>
        <taxon>Pezizales</taxon>
        <taxon>Ascobolaceae</taxon>
        <taxon>Ascobolus</taxon>
    </lineage>
</organism>
<accession>A0A3N4HPC8</accession>
<proteinExistence type="predicted"/>
<keyword evidence="2" id="KW-1185">Reference proteome</keyword>
<evidence type="ECO:0000313" key="1">
    <source>
        <dbReference type="EMBL" id="RPA74826.1"/>
    </source>
</evidence>
<dbReference type="Proteomes" id="UP000275078">
    <property type="component" value="Unassembled WGS sequence"/>
</dbReference>
<evidence type="ECO:0000313" key="2">
    <source>
        <dbReference type="Proteomes" id="UP000275078"/>
    </source>
</evidence>
<dbReference type="AlphaFoldDB" id="A0A3N4HPC8"/>
<protein>
    <submittedName>
        <fullName evidence="1">Uncharacterized protein</fullName>
    </submittedName>
</protein>
<dbReference type="EMBL" id="ML119779">
    <property type="protein sequence ID" value="RPA74826.1"/>
    <property type="molecule type" value="Genomic_DNA"/>
</dbReference>
<name>A0A3N4HPC8_ASCIM</name>
<reference evidence="1 2" key="1">
    <citation type="journal article" date="2018" name="Nat. Ecol. Evol.">
        <title>Pezizomycetes genomes reveal the molecular basis of ectomycorrhizal truffle lifestyle.</title>
        <authorList>
            <person name="Murat C."/>
            <person name="Payen T."/>
            <person name="Noel B."/>
            <person name="Kuo A."/>
            <person name="Morin E."/>
            <person name="Chen J."/>
            <person name="Kohler A."/>
            <person name="Krizsan K."/>
            <person name="Balestrini R."/>
            <person name="Da Silva C."/>
            <person name="Montanini B."/>
            <person name="Hainaut M."/>
            <person name="Levati E."/>
            <person name="Barry K.W."/>
            <person name="Belfiori B."/>
            <person name="Cichocki N."/>
            <person name="Clum A."/>
            <person name="Dockter R.B."/>
            <person name="Fauchery L."/>
            <person name="Guy J."/>
            <person name="Iotti M."/>
            <person name="Le Tacon F."/>
            <person name="Lindquist E.A."/>
            <person name="Lipzen A."/>
            <person name="Malagnac F."/>
            <person name="Mello A."/>
            <person name="Molinier V."/>
            <person name="Miyauchi S."/>
            <person name="Poulain J."/>
            <person name="Riccioni C."/>
            <person name="Rubini A."/>
            <person name="Sitrit Y."/>
            <person name="Splivallo R."/>
            <person name="Traeger S."/>
            <person name="Wang M."/>
            <person name="Zifcakova L."/>
            <person name="Wipf D."/>
            <person name="Zambonelli A."/>
            <person name="Paolocci F."/>
            <person name="Nowrousian M."/>
            <person name="Ottonello S."/>
            <person name="Baldrian P."/>
            <person name="Spatafora J.W."/>
            <person name="Henrissat B."/>
            <person name="Nagy L.G."/>
            <person name="Aury J.M."/>
            <person name="Wincker P."/>
            <person name="Grigoriev I.V."/>
            <person name="Bonfante P."/>
            <person name="Martin F.M."/>
        </authorList>
    </citation>
    <scope>NUCLEOTIDE SEQUENCE [LARGE SCALE GENOMIC DNA]</scope>
    <source>
        <strain evidence="1 2">RN42</strain>
    </source>
</reference>